<evidence type="ECO:0000256" key="1">
    <source>
        <dbReference type="SAM" id="MobiDB-lite"/>
    </source>
</evidence>
<keyword evidence="3" id="KW-1185">Reference proteome</keyword>
<evidence type="ECO:0000313" key="3">
    <source>
        <dbReference type="Proteomes" id="UP001138500"/>
    </source>
</evidence>
<feature type="region of interest" description="Disordered" evidence="1">
    <location>
        <begin position="1"/>
        <end position="93"/>
    </location>
</feature>
<gene>
    <name evidence="2" type="ORF">Tdes44962_MAKER09460</name>
</gene>
<comment type="caution">
    <text evidence="2">The sequence shown here is derived from an EMBL/GenBank/DDBJ whole genome shotgun (WGS) entry which is preliminary data.</text>
</comment>
<feature type="compositionally biased region" description="Polar residues" evidence="1">
    <location>
        <begin position="255"/>
        <end position="264"/>
    </location>
</feature>
<protein>
    <submittedName>
        <fullName evidence="2">Uncharacterized protein</fullName>
    </submittedName>
</protein>
<dbReference type="AlphaFoldDB" id="A0A9W7STB0"/>
<dbReference type="Proteomes" id="UP001138500">
    <property type="component" value="Unassembled WGS sequence"/>
</dbReference>
<evidence type="ECO:0000313" key="2">
    <source>
        <dbReference type="EMBL" id="KAH9828132.1"/>
    </source>
</evidence>
<name>A0A9W7STB0_9PEZI</name>
<reference evidence="2 3" key="2">
    <citation type="journal article" date="2021" name="Curr. Genet.">
        <title>Genetic response to nitrogen starvation in the aggressive Eucalyptus foliar pathogen Teratosphaeria destructans.</title>
        <authorList>
            <person name="Havenga M."/>
            <person name="Wingfield B.D."/>
            <person name="Wingfield M.J."/>
            <person name="Dreyer L.L."/>
            <person name="Roets F."/>
            <person name="Aylward J."/>
        </authorList>
    </citation>
    <scope>NUCLEOTIDE SEQUENCE [LARGE SCALE GENOMIC DNA]</scope>
    <source>
        <strain evidence="2">CMW44962</strain>
    </source>
</reference>
<organism evidence="2 3">
    <name type="scientific">Teratosphaeria destructans</name>
    <dbReference type="NCBI Taxonomy" id="418781"/>
    <lineage>
        <taxon>Eukaryota</taxon>
        <taxon>Fungi</taxon>
        <taxon>Dikarya</taxon>
        <taxon>Ascomycota</taxon>
        <taxon>Pezizomycotina</taxon>
        <taxon>Dothideomycetes</taxon>
        <taxon>Dothideomycetidae</taxon>
        <taxon>Mycosphaerellales</taxon>
        <taxon>Teratosphaeriaceae</taxon>
        <taxon>Teratosphaeria</taxon>
    </lineage>
</organism>
<accession>A0A9W7STB0</accession>
<feature type="compositionally biased region" description="Polar residues" evidence="1">
    <location>
        <begin position="48"/>
        <end position="57"/>
    </location>
</feature>
<reference evidence="2 3" key="1">
    <citation type="journal article" date="2018" name="IMA Fungus">
        <title>IMA Genome-F 10: Nine draft genome sequences of Claviceps purpurea s.lat., including C. arundinis, C. humidiphila, and C. cf. spartinae, pseudomolecules for the pitch canker pathogen Fusarium circinatum, draft genome of Davidsoniella eucalypti, Grosmannia galeiformis, Quambalaria eucalypti, and Teratosphaeria destructans.</title>
        <authorList>
            <person name="Wingfield B.D."/>
            <person name="Liu M."/>
            <person name="Nguyen H.D."/>
            <person name="Lane F.A."/>
            <person name="Morgan S.W."/>
            <person name="De Vos L."/>
            <person name="Wilken P.M."/>
            <person name="Duong T.A."/>
            <person name="Aylward J."/>
            <person name="Coetzee M.P."/>
            <person name="Dadej K."/>
            <person name="De Beer Z.W."/>
            <person name="Findlay W."/>
            <person name="Havenga M."/>
            <person name="Kolarik M."/>
            <person name="Menzies J.G."/>
            <person name="Naidoo K."/>
            <person name="Pochopski O."/>
            <person name="Shoukouhi P."/>
            <person name="Santana Q.C."/>
            <person name="Seifert K.A."/>
            <person name="Soal N."/>
            <person name="Steenkamp E.T."/>
            <person name="Tatham C.T."/>
            <person name="van der Nest M.A."/>
            <person name="Wingfield M.J."/>
        </authorList>
    </citation>
    <scope>NUCLEOTIDE SEQUENCE [LARGE SCALE GENOMIC DNA]</scope>
    <source>
        <strain evidence="2">CMW44962</strain>
    </source>
</reference>
<proteinExistence type="predicted"/>
<feature type="region of interest" description="Disordered" evidence="1">
    <location>
        <begin position="251"/>
        <end position="282"/>
    </location>
</feature>
<sequence>MSSIGSVAHATPTAGIKRGREEDGETLWQSEAPFGKRSRPTLAGHDSVINTPTQTATHHPKYDSDDQSSMVSEPGSPQEMISSGDDDMEMDDVANYSRSPDEYQHLPRAPQPASPWARRVQNTSSGHRVATPFAYANTGRVSANAITIRTGYKQHIRDRHPQEIFSSDGHLEVPSPIDEDEVPTPPSAADVAGSQLSTLSVNDMEIETAADLPSITIHPARNFHSDGLGESRALSLAPENEGMASGFLLRKQRQRSGAQSNGSASPARPSAGQLEDAGTDGGMAKRGLSIGYRADCDKCRMRVPGHMNHFVS</sequence>
<dbReference type="OrthoDB" id="2446291at2759"/>
<dbReference type="EMBL" id="RIBY02001830">
    <property type="protein sequence ID" value="KAH9828132.1"/>
    <property type="molecule type" value="Genomic_DNA"/>
</dbReference>